<evidence type="ECO:0000313" key="8">
    <source>
        <dbReference type="Proteomes" id="UP000193633"/>
    </source>
</evidence>
<dbReference type="InterPro" id="IPR028259">
    <property type="entry name" value="AP2-like_int_N"/>
</dbReference>
<organism evidence="7 8">
    <name type="scientific">Streptococcus oralis subsp. tigurinus</name>
    <dbReference type="NCBI Taxonomy" id="1077464"/>
    <lineage>
        <taxon>Bacteria</taxon>
        <taxon>Bacillati</taxon>
        <taxon>Bacillota</taxon>
        <taxon>Bacilli</taxon>
        <taxon>Lactobacillales</taxon>
        <taxon>Streptococcaceae</taxon>
        <taxon>Streptococcus</taxon>
    </lineage>
</organism>
<keyword evidence="4" id="KW-0233">DNA recombination</keyword>
<gene>
    <name evidence="7" type="ORF">B7728_04790</name>
</gene>
<dbReference type="Pfam" id="PF14657">
    <property type="entry name" value="Arm-DNA-bind_4"/>
    <property type="match status" value="1"/>
</dbReference>
<dbReference type="SUPFAM" id="SSF56349">
    <property type="entry name" value="DNA breaking-rejoining enzymes"/>
    <property type="match status" value="1"/>
</dbReference>
<dbReference type="InterPro" id="IPR050808">
    <property type="entry name" value="Phage_Integrase"/>
</dbReference>
<dbReference type="Gene3D" id="1.10.443.10">
    <property type="entry name" value="Intergrase catalytic core"/>
    <property type="match status" value="1"/>
</dbReference>
<evidence type="ECO:0000256" key="2">
    <source>
        <dbReference type="ARBA" id="ARBA00022908"/>
    </source>
</evidence>
<sequence length="396" mass="46109">MPKISSIYPMGNGTYRATVSLGFDVQTGKRIQKFKNGFKTQKEAQEWRLRMLADFGKGSITVNSTMTFKKFLDDYFIPDYKSQVRKRTFDMTQSKFKRLSYFENMKLSDIQAPHVKQWQNAMFIEGLSNNYIRSVHQILQQVFDLAVKLGMLSNNVAKTVGNVKKDRPKVDFWTVEEFQLFISTFDKSNIYELLYFTTFWFFFMTGVRTSELQAVEWSKIDFEKGTVLIDCSMYYKSQKEWYLTDTKSISGVRLLYLDDDTLEHLKYWKKAQSQIGECKFVFSIADSPLVKSTLKRVLKSHSDYAKIKSIRIHDLRHSHASFMLSLGMNDLEMQNRLGHADIKTTLGTYSHLRPNAMKEVATRMTGKVVVSDNNIRKSKFNGNQHTKNFQSKVLSD</sequence>
<dbReference type="RefSeq" id="WP_049536506.1">
    <property type="nucleotide sequence ID" value="NZ_NCUD01000044.1"/>
</dbReference>
<name>A0A1X1G0M0_STROR</name>
<comment type="caution">
    <text evidence="7">The sequence shown here is derived from an EMBL/GenBank/DDBJ whole genome shotgun (WGS) entry which is preliminary data.</text>
</comment>
<dbReference type="Proteomes" id="UP000193633">
    <property type="component" value="Unassembled WGS sequence"/>
</dbReference>
<evidence type="ECO:0000256" key="1">
    <source>
        <dbReference type="ARBA" id="ARBA00008857"/>
    </source>
</evidence>
<reference evidence="7 8" key="1">
    <citation type="journal article" date="2016" name="Eur. J. Clin. Microbiol. Infect. Dis.">
        <title>Whole genome sequencing as a tool for phylogenetic analysis of clinical strains of Mitis group streptococci.</title>
        <authorList>
            <person name="Rasmussen L.H."/>
            <person name="Dargis R."/>
            <person name="Hojholt K."/>
            <person name="Christensen J.J."/>
            <person name="Skovgaard O."/>
            <person name="Justesen U.S."/>
            <person name="Rosenvinge F.S."/>
            <person name="Moser C."/>
            <person name="Lukjancenko O."/>
            <person name="Rasmussen S."/>
            <person name="Nielsen X.C."/>
        </authorList>
    </citation>
    <scope>NUCLEOTIDE SEQUENCE [LARGE SCALE GENOMIC DNA]</scope>
    <source>
        <strain evidence="7 8">OD_339823_10</strain>
    </source>
</reference>
<accession>A0A1X1G0M0</accession>
<dbReference type="Pfam" id="PF14659">
    <property type="entry name" value="Phage_int_SAM_3"/>
    <property type="match status" value="1"/>
</dbReference>
<feature type="region of interest" description="Disordered" evidence="5">
    <location>
        <begin position="377"/>
        <end position="396"/>
    </location>
</feature>
<dbReference type="PANTHER" id="PTHR30629:SF2">
    <property type="entry name" value="PROPHAGE INTEGRASE INTS-RELATED"/>
    <property type="match status" value="1"/>
</dbReference>
<protein>
    <submittedName>
        <fullName evidence="7">Site-specific integrase</fullName>
    </submittedName>
</protein>
<dbReference type="InterPro" id="IPR013762">
    <property type="entry name" value="Integrase-like_cat_sf"/>
</dbReference>
<dbReference type="InterPro" id="IPR011010">
    <property type="entry name" value="DNA_brk_join_enz"/>
</dbReference>
<dbReference type="InterPro" id="IPR010998">
    <property type="entry name" value="Integrase_recombinase_N"/>
</dbReference>
<feature type="compositionally biased region" description="Polar residues" evidence="5">
    <location>
        <begin position="380"/>
        <end position="396"/>
    </location>
</feature>
<dbReference type="InterPro" id="IPR004107">
    <property type="entry name" value="Integrase_SAM-like_N"/>
</dbReference>
<dbReference type="AlphaFoldDB" id="A0A1X1G0M0"/>
<dbReference type="CDD" id="cd01189">
    <property type="entry name" value="INT_ICEBs1_C_like"/>
    <property type="match status" value="1"/>
</dbReference>
<dbReference type="PANTHER" id="PTHR30629">
    <property type="entry name" value="PROPHAGE INTEGRASE"/>
    <property type="match status" value="1"/>
</dbReference>
<dbReference type="InterPro" id="IPR002104">
    <property type="entry name" value="Integrase_catalytic"/>
</dbReference>
<keyword evidence="3" id="KW-0238">DNA-binding</keyword>
<dbReference type="Pfam" id="PF00589">
    <property type="entry name" value="Phage_integrase"/>
    <property type="match status" value="1"/>
</dbReference>
<dbReference type="PROSITE" id="PS51898">
    <property type="entry name" value="TYR_RECOMBINASE"/>
    <property type="match status" value="1"/>
</dbReference>
<evidence type="ECO:0000259" key="6">
    <source>
        <dbReference type="PROSITE" id="PS51898"/>
    </source>
</evidence>
<evidence type="ECO:0000256" key="4">
    <source>
        <dbReference type="ARBA" id="ARBA00023172"/>
    </source>
</evidence>
<proteinExistence type="inferred from homology"/>
<dbReference type="EMBL" id="NCUD01000044">
    <property type="protein sequence ID" value="ORO40213.1"/>
    <property type="molecule type" value="Genomic_DNA"/>
</dbReference>
<dbReference type="GO" id="GO:0006310">
    <property type="term" value="P:DNA recombination"/>
    <property type="evidence" value="ECO:0007669"/>
    <property type="project" value="UniProtKB-KW"/>
</dbReference>
<feature type="domain" description="Tyr recombinase" evidence="6">
    <location>
        <begin position="168"/>
        <end position="362"/>
    </location>
</feature>
<comment type="similarity">
    <text evidence="1">Belongs to the 'phage' integrase family.</text>
</comment>
<evidence type="ECO:0000256" key="3">
    <source>
        <dbReference type="ARBA" id="ARBA00023125"/>
    </source>
</evidence>
<dbReference type="GO" id="GO:0003677">
    <property type="term" value="F:DNA binding"/>
    <property type="evidence" value="ECO:0007669"/>
    <property type="project" value="UniProtKB-KW"/>
</dbReference>
<evidence type="ECO:0000256" key="5">
    <source>
        <dbReference type="SAM" id="MobiDB-lite"/>
    </source>
</evidence>
<dbReference type="GO" id="GO:0015074">
    <property type="term" value="P:DNA integration"/>
    <property type="evidence" value="ECO:0007669"/>
    <property type="project" value="UniProtKB-KW"/>
</dbReference>
<keyword evidence="2" id="KW-0229">DNA integration</keyword>
<evidence type="ECO:0000313" key="7">
    <source>
        <dbReference type="EMBL" id="ORO40213.1"/>
    </source>
</evidence>
<dbReference type="Gene3D" id="1.10.150.130">
    <property type="match status" value="1"/>
</dbReference>